<dbReference type="InterPro" id="IPR050554">
    <property type="entry name" value="Met_Synthase/Corrinoid"/>
</dbReference>
<dbReference type="PANTHER" id="PTHR45833:SF1">
    <property type="entry name" value="METHIONINE SYNTHASE"/>
    <property type="match status" value="1"/>
</dbReference>
<dbReference type="GO" id="GO:0046872">
    <property type="term" value="F:metal ion binding"/>
    <property type="evidence" value="ECO:0007669"/>
    <property type="project" value="UniProtKB-KW"/>
</dbReference>
<keyword evidence="7" id="KW-1185">Reference proteome</keyword>
<dbReference type="Gene3D" id="1.10.1240.10">
    <property type="entry name" value="Methionine synthase domain"/>
    <property type="match status" value="1"/>
</dbReference>
<dbReference type="SMART" id="SM01018">
    <property type="entry name" value="B12-binding_2"/>
    <property type="match status" value="1"/>
</dbReference>
<evidence type="ECO:0000313" key="6">
    <source>
        <dbReference type="EMBL" id="CQR71162.1"/>
    </source>
</evidence>
<keyword evidence="6" id="KW-0808">Transferase</keyword>
<dbReference type="InterPro" id="IPR036724">
    <property type="entry name" value="Cobalamin-bd_sf"/>
</dbReference>
<proteinExistence type="inferred from homology"/>
<dbReference type="Proteomes" id="UP000049855">
    <property type="component" value="Unassembled WGS sequence"/>
</dbReference>
<dbReference type="InterPro" id="IPR036594">
    <property type="entry name" value="Meth_synthase_dom"/>
</dbReference>
<dbReference type="Gene3D" id="3.40.50.280">
    <property type="entry name" value="Cobalamin-binding domain"/>
    <property type="match status" value="1"/>
</dbReference>
<dbReference type="EMBL" id="CTRP01000003">
    <property type="protein sequence ID" value="CQR71162.1"/>
    <property type="molecule type" value="Genomic_DNA"/>
</dbReference>
<dbReference type="RefSeq" id="WP_021169868.1">
    <property type="nucleotide sequence ID" value="NZ_CTRP01000003.1"/>
</dbReference>
<sequence>MANLEELSKGVISGNINKVKEITKALIDGGTAPLDIINQGLIAGMSVVGARFKNGEMFVPEVLVAARSMTAGIDLVKPLIADKNMPSAGKVLLGTVKGDLHDIGKNLVGMMLESRGYTVINAGMDISPEKFVEEIRKHKPDVLGMCALLTTTMLHMKDTIELMKEEGIRDQVKVIVGGAPLSQDFADEAGADGYAQDAAYAVDLCNRLLA</sequence>
<evidence type="ECO:0000259" key="4">
    <source>
        <dbReference type="PROSITE" id="PS51332"/>
    </source>
</evidence>
<keyword evidence="3" id="KW-0170">Cobalt</keyword>
<dbReference type="AlphaFoldDB" id="A0A0U1KUR2"/>
<dbReference type="InterPro" id="IPR003759">
    <property type="entry name" value="Cbl-bd_cap"/>
</dbReference>
<dbReference type="InterPro" id="IPR006158">
    <property type="entry name" value="Cobalamin-bd"/>
</dbReference>
<gene>
    <name evidence="6" type="ORF">SpAn4DRAFT_2140</name>
</gene>
<dbReference type="GO" id="GO:0005829">
    <property type="term" value="C:cytosol"/>
    <property type="evidence" value="ECO:0007669"/>
    <property type="project" value="TreeGrafter"/>
</dbReference>
<feature type="domain" description="B12-binding N-terminal" evidence="5">
    <location>
        <begin position="1"/>
        <end position="88"/>
    </location>
</feature>
<dbReference type="PANTHER" id="PTHR45833">
    <property type="entry name" value="METHIONINE SYNTHASE"/>
    <property type="match status" value="1"/>
</dbReference>
<protein>
    <submittedName>
        <fullName evidence="6">5-methyltetrahydrofolate--homocysteine methyltransferase</fullName>
        <ecNumber evidence="6">2.1.1.13</ecNumber>
    </submittedName>
</protein>
<evidence type="ECO:0000259" key="5">
    <source>
        <dbReference type="PROSITE" id="PS51337"/>
    </source>
</evidence>
<dbReference type="GO" id="GO:0050667">
    <property type="term" value="P:homocysteine metabolic process"/>
    <property type="evidence" value="ECO:0007669"/>
    <property type="project" value="TreeGrafter"/>
</dbReference>
<accession>A0A0U1KUR2</accession>
<dbReference type="EC" id="2.1.1.13" evidence="6"/>
<evidence type="ECO:0000313" key="7">
    <source>
        <dbReference type="Proteomes" id="UP000049855"/>
    </source>
</evidence>
<name>A0A0U1KUR2_9FIRM</name>
<dbReference type="Pfam" id="PF02607">
    <property type="entry name" value="B12-binding_2"/>
    <property type="match status" value="1"/>
</dbReference>
<dbReference type="PROSITE" id="PS51332">
    <property type="entry name" value="B12_BINDING"/>
    <property type="match status" value="1"/>
</dbReference>
<organism evidence="6 7">
    <name type="scientific">Sporomusa ovata</name>
    <dbReference type="NCBI Taxonomy" id="2378"/>
    <lineage>
        <taxon>Bacteria</taxon>
        <taxon>Bacillati</taxon>
        <taxon>Bacillota</taxon>
        <taxon>Negativicutes</taxon>
        <taxon>Selenomonadales</taxon>
        <taxon>Sporomusaceae</taxon>
        <taxon>Sporomusa</taxon>
    </lineage>
</organism>
<keyword evidence="2" id="KW-0479">Metal-binding</keyword>
<dbReference type="CDD" id="cd02070">
    <property type="entry name" value="corrinoid_protein_B12-BD"/>
    <property type="match status" value="1"/>
</dbReference>
<feature type="domain" description="B12-binding" evidence="4">
    <location>
        <begin position="88"/>
        <end position="210"/>
    </location>
</feature>
<dbReference type="GO" id="GO:0032259">
    <property type="term" value="P:methylation"/>
    <property type="evidence" value="ECO:0007669"/>
    <property type="project" value="UniProtKB-KW"/>
</dbReference>
<dbReference type="GO" id="GO:0008705">
    <property type="term" value="F:methionine synthase activity"/>
    <property type="evidence" value="ECO:0007669"/>
    <property type="project" value="UniProtKB-EC"/>
</dbReference>
<dbReference type="GO" id="GO:0046653">
    <property type="term" value="P:tetrahydrofolate metabolic process"/>
    <property type="evidence" value="ECO:0007669"/>
    <property type="project" value="TreeGrafter"/>
</dbReference>
<dbReference type="Pfam" id="PF02310">
    <property type="entry name" value="B12-binding"/>
    <property type="match status" value="1"/>
</dbReference>
<evidence type="ECO:0000256" key="3">
    <source>
        <dbReference type="ARBA" id="ARBA00023285"/>
    </source>
</evidence>
<dbReference type="SUPFAM" id="SSF52242">
    <property type="entry name" value="Cobalamin (vitamin B12)-binding domain"/>
    <property type="match status" value="1"/>
</dbReference>
<dbReference type="SUPFAM" id="SSF47644">
    <property type="entry name" value="Methionine synthase domain"/>
    <property type="match status" value="1"/>
</dbReference>
<reference evidence="7" key="1">
    <citation type="submission" date="2015-03" db="EMBL/GenBank/DDBJ databases">
        <authorList>
            <person name="Nijsse Bart"/>
        </authorList>
    </citation>
    <scope>NUCLEOTIDE SEQUENCE [LARGE SCALE GENOMIC DNA]</scope>
</reference>
<dbReference type="PROSITE" id="PS51337">
    <property type="entry name" value="B12_BINDING_NTER"/>
    <property type="match status" value="1"/>
</dbReference>
<dbReference type="GO" id="GO:0031419">
    <property type="term" value="F:cobalamin binding"/>
    <property type="evidence" value="ECO:0007669"/>
    <property type="project" value="InterPro"/>
</dbReference>
<dbReference type="FunFam" id="3.40.50.280:FF:000003">
    <property type="entry name" value="Dimethylamine methyltransferase corrinoid protein"/>
    <property type="match status" value="1"/>
</dbReference>
<keyword evidence="6" id="KW-0489">Methyltransferase</keyword>
<comment type="similarity">
    <text evidence="1">Belongs to the methylamine corrinoid protein family.</text>
</comment>
<evidence type="ECO:0000256" key="1">
    <source>
        <dbReference type="ARBA" id="ARBA00010854"/>
    </source>
</evidence>
<evidence type="ECO:0000256" key="2">
    <source>
        <dbReference type="ARBA" id="ARBA00022723"/>
    </source>
</evidence>